<sequence>MLQLVSKVLVQERKRLIATEQTYMRSEDTMREQVCLAEHNADLGQTVSSQGFATLQMSWALSGHDAEEVQQLRSALKQPGLLQAEVEEQAYALVLQQLQDIQKCNKQMSASTIKHAATRTYKDKRRAHLIKALHITAVPQQQQQQQQQHLEGYMTQTLQRELIDKAASLAADSAAQQQEQQRLRAVLDAYEQLRPVRSQELALNTTAAEEEVALVFDFLEKMACQMSEAESELTALLQELHTQTHAAQDMLATEQQRP</sequence>
<reference evidence="1 2" key="1">
    <citation type="submission" date="2023-05" db="EMBL/GenBank/DDBJ databases">
        <title>A 100% complete, gapless, phased diploid assembly of the Scenedesmus obliquus UTEX 3031 genome.</title>
        <authorList>
            <person name="Biondi T.C."/>
            <person name="Hanschen E.R."/>
            <person name="Kwon T."/>
            <person name="Eng W."/>
            <person name="Kruse C.P.S."/>
            <person name="Koehler S.I."/>
            <person name="Kunde Y."/>
            <person name="Gleasner C.D."/>
            <person name="You Mak K.T."/>
            <person name="Polle J."/>
            <person name="Hovde B.T."/>
            <person name="Starkenburg S.R."/>
        </authorList>
    </citation>
    <scope>NUCLEOTIDE SEQUENCE [LARGE SCALE GENOMIC DNA]</scope>
    <source>
        <strain evidence="1 2">DOE0152z</strain>
    </source>
</reference>
<proteinExistence type="predicted"/>
<gene>
    <name evidence="1" type="ORF">OEZ85_002730</name>
</gene>
<keyword evidence="2" id="KW-1185">Reference proteome</keyword>
<dbReference type="Proteomes" id="UP001244341">
    <property type="component" value="Chromosome 5b"/>
</dbReference>
<name>A0ABY8U2L7_TETOB</name>
<organism evidence="1 2">
    <name type="scientific">Tetradesmus obliquus</name>
    <name type="common">Green alga</name>
    <name type="synonym">Acutodesmus obliquus</name>
    <dbReference type="NCBI Taxonomy" id="3088"/>
    <lineage>
        <taxon>Eukaryota</taxon>
        <taxon>Viridiplantae</taxon>
        <taxon>Chlorophyta</taxon>
        <taxon>core chlorophytes</taxon>
        <taxon>Chlorophyceae</taxon>
        <taxon>CS clade</taxon>
        <taxon>Sphaeropleales</taxon>
        <taxon>Scenedesmaceae</taxon>
        <taxon>Tetradesmus</taxon>
    </lineage>
</organism>
<accession>A0ABY8U2L7</accession>
<dbReference type="EMBL" id="CP126212">
    <property type="protein sequence ID" value="WIA14191.1"/>
    <property type="molecule type" value="Genomic_DNA"/>
</dbReference>
<evidence type="ECO:0000313" key="2">
    <source>
        <dbReference type="Proteomes" id="UP001244341"/>
    </source>
</evidence>
<protein>
    <submittedName>
        <fullName evidence="1">Uncharacterized protein</fullName>
    </submittedName>
</protein>
<evidence type="ECO:0000313" key="1">
    <source>
        <dbReference type="EMBL" id="WIA14191.1"/>
    </source>
</evidence>